<evidence type="ECO:0000313" key="5">
    <source>
        <dbReference type="Proteomes" id="UP000530038"/>
    </source>
</evidence>
<sequence length="152" mass="16281">MMMKTMFKAWLVLVSVFGLLVVVMTPAQAQAAGDLSVIIDALPPGFAVWIGVITTVLYALAQLRAFLPPSVTNRIPTLLMKLLDIVAANYKHAQNTPSASNEPVERRDRGPNDDAKYRQAVETAKTQGKVRGSSIENSSDTAGVNPAGSKEA</sequence>
<feature type="signal peptide" evidence="3">
    <location>
        <begin position="1"/>
        <end position="29"/>
    </location>
</feature>
<name>A0ABR5ZJL8_9GAMM</name>
<evidence type="ECO:0000256" key="1">
    <source>
        <dbReference type="SAM" id="MobiDB-lite"/>
    </source>
</evidence>
<dbReference type="EMBL" id="JACERK010000017">
    <property type="protein sequence ID" value="MBA5234769.1"/>
    <property type="molecule type" value="Genomic_DNA"/>
</dbReference>
<protein>
    <submittedName>
        <fullName evidence="4">Uncharacterized protein</fullName>
    </submittedName>
</protein>
<keyword evidence="2" id="KW-0812">Transmembrane</keyword>
<evidence type="ECO:0000256" key="3">
    <source>
        <dbReference type="SAM" id="SignalP"/>
    </source>
</evidence>
<dbReference type="Proteomes" id="UP000530038">
    <property type="component" value="Unassembled WGS sequence"/>
</dbReference>
<accession>A0ABR5ZJL8</accession>
<feature type="compositionally biased region" description="Basic and acidic residues" evidence="1">
    <location>
        <begin position="103"/>
        <end position="119"/>
    </location>
</feature>
<keyword evidence="5" id="KW-1185">Reference proteome</keyword>
<reference evidence="4 5" key="1">
    <citation type="submission" date="2020-07" db="EMBL/GenBank/DDBJ databases">
        <title>Characterization of Pectobacterium aroidearum strains causing soft rot on Amorphophallus konjac.</title>
        <authorList>
            <person name="Xie H."/>
        </authorList>
    </citation>
    <scope>NUCLEOTIDE SEQUENCE [LARGE SCALE GENOMIC DNA]</scope>
    <source>
        <strain evidence="4 5">MY10</strain>
    </source>
</reference>
<proteinExistence type="predicted"/>
<keyword evidence="2" id="KW-1133">Transmembrane helix</keyword>
<evidence type="ECO:0000313" key="4">
    <source>
        <dbReference type="EMBL" id="MBA5234769.1"/>
    </source>
</evidence>
<gene>
    <name evidence="4" type="ORF">H2Y56_22060</name>
</gene>
<comment type="caution">
    <text evidence="4">The sequence shown here is derived from an EMBL/GenBank/DDBJ whole genome shotgun (WGS) entry which is preliminary data.</text>
</comment>
<evidence type="ECO:0000256" key="2">
    <source>
        <dbReference type="SAM" id="Phobius"/>
    </source>
</evidence>
<feature type="chain" id="PRO_5046146490" evidence="3">
    <location>
        <begin position="30"/>
        <end position="152"/>
    </location>
</feature>
<organism evidence="4 5">
    <name type="scientific">Pectobacterium aroidearum</name>
    <dbReference type="NCBI Taxonomy" id="1201031"/>
    <lineage>
        <taxon>Bacteria</taxon>
        <taxon>Pseudomonadati</taxon>
        <taxon>Pseudomonadota</taxon>
        <taxon>Gammaproteobacteria</taxon>
        <taxon>Enterobacterales</taxon>
        <taxon>Pectobacteriaceae</taxon>
        <taxon>Pectobacterium</taxon>
    </lineage>
</organism>
<keyword evidence="2" id="KW-0472">Membrane</keyword>
<feature type="transmembrane region" description="Helical" evidence="2">
    <location>
        <begin position="41"/>
        <end position="61"/>
    </location>
</feature>
<keyword evidence="3" id="KW-0732">Signal</keyword>
<feature type="region of interest" description="Disordered" evidence="1">
    <location>
        <begin position="93"/>
        <end position="152"/>
    </location>
</feature>